<keyword evidence="1" id="KW-0175">Coiled coil</keyword>
<dbReference type="Proteomes" id="UP001596328">
    <property type="component" value="Unassembled WGS sequence"/>
</dbReference>
<keyword evidence="4" id="KW-1185">Reference proteome</keyword>
<reference evidence="3 4" key="1">
    <citation type="journal article" date="2019" name="Int. J. Syst. Evol. Microbiol.">
        <title>The Global Catalogue of Microorganisms (GCM) 10K type strain sequencing project: providing services to taxonomists for standard genome sequencing and annotation.</title>
        <authorList>
            <consortium name="The Broad Institute Genomics Platform"/>
            <consortium name="The Broad Institute Genome Sequencing Center for Infectious Disease"/>
            <person name="Wu L."/>
            <person name="Ma J."/>
        </authorList>
    </citation>
    <scope>NUCLEOTIDE SEQUENCE [LARGE SCALE GENOMIC DNA]</scope>
    <source>
        <strain evidence="3 4">NBRC 111368</strain>
    </source>
</reference>
<feature type="coiled-coil region" evidence="1">
    <location>
        <begin position="134"/>
        <end position="161"/>
    </location>
</feature>
<proteinExistence type="predicted"/>
<evidence type="ECO:0000256" key="1">
    <source>
        <dbReference type="SAM" id="Coils"/>
    </source>
</evidence>
<accession>A0ABD5RVE9</accession>
<evidence type="ECO:0000313" key="3">
    <source>
        <dbReference type="EMBL" id="MFC6723420.1"/>
    </source>
</evidence>
<feature type="compositionally biased region" description="Basic and acidic residues" evidence="2">
    <location>
        <begin position="61"/>
        <end position="71"/>
    </location>
</feature>
<protein>
    <recommendedName>
        <fullName evidence="5">CopG family transcriptional regulator</fullName>
    </recommendedName>
</protein>
<gene>
    <name evidence="3" type="ORF">ACFQE1_03230</name>
</gene>
<feature type="compositionally biased region" description="Acidic residues" evidence="2">
    <location>
        <begin position="76"/>
        <end position="85"/>
    </location>
</feature>
<dbReference type="EMBL" id="JBHSWU010000016">
    <property type="protein sequence ID" value="MFC6723420.1"/>
    <property type="molecule type" value="Genomic_DNA"/>
</dbReference>
<name>A0ABD5RVE9_9EURY</name>
<organism evidence="3 4">
    <name type="scientific">Halobium palmae</name>
    <dbReference type="NCBI Taxonomy" id="1776492"/>
    <lineage>
        <taxon>Archaea</taxon>
        <taxon>Methanobacteriati</taxon>
        <taxon>Methanobacteriota</taxon>
        <taxon>Stenosarchaea group</taxon>
        <taxon>Halobacteria</taxon>
        <taxon>Halobacteriales</taxon>
        <taxon>Haloferacaceae</taxon>
        <taxon>Halobium</taxon>
    </lineage>
</organism>
<feature type="region of interest" description="Disordered" evidence="2">
    <location>
        <begin position="46"/>
        <end position="96"/>
    </location>
</feature>
<evidence type="ECO:0008006" key="5">
    <source>
        <dbReference type="Google" id="ProtNLM"/>
    </source>
</evidence>
<comment type="caution">
    <text evidence="3">The sequence shown here is derived from an EMBL/GenBank/DDBJ whole genome shotgun (WGS) entry which is preliminary data.</text>
</comment>
<dbReference type="AlphaFoldDB" id="A0ABD5RVE9"/>
<evidence type="ECO:0000256" key="2">
    <source>
        <dbReference type="SAM" id="MobiDB-lite"/>
    </source>
</evidence>
<sequence length="166" mass="19204">MIARKYIPLRLTVEQVEALNFYQDEFGFDSQTDLIVEALESYYRRQSPSTHAVETDSPTDECAREDVDTGSRTDPASDDGDDDIDTPPYWSTKSTDVTSGDIEEKLGWYFVREPTHLHVSIGEEFFLTGFSSAIQHLIDSNDATEETIDRLRMEYEKQRLQFHHKR</sequence>
<evidence type="ECO:0000313" key="4">
    <source>
        <dbReference type="Proteomes" id="UP001596328"/>
    </source>
</evidence>